<evidence type="ECO:0000313" key="4">
    <source>
        <dbReference type="Proteomes" id="UP000621510"/>
    </source>
</evidence>
<proteinExistence type="predicted"/>
<name>A0ABS1Q1N3_9ACTN</name>
<organism evidence="3 4">
    <name type="scientific">Streptomyces endocoffeicus</name>
    <dbReference type="NCBI Taxonomy" id="2898945"/>
    <lineage>
        <taxon>Bacteria</taxon>
        <taxon>Bacillati</taxon>
        <taxon>Actinomycetota</taxon>
        <taxon>Actinomycetes</taxon>
        <taxon>Kitasatosporales</taxon>
        <taxon>Streptomycetaceae</taxon>
        <taxon>Streptomyces</taxon>
    </lineage>
</organism>
<comment type="caution">
    <text evidence="3">The sequence shown here is derived from an EMBL/GenBank/DDBJ whole genome shotgun (WGS) entry which is preliminary data.</text>
</comment>
<dbReference type="InterPro" id="IPR050789">
    <property type="entry name" value="Diverse_Enzym_Activities"/>
</dbReference>
<keyword evidence="4" id="KW-1185">Reference proteome</keyword>
<protein>
    <submittedName>
        <fullName evidence="3">Beta-lactamase family protein</fullName>
    </submittedName>
</protein>
<evidence type="ECO:0000259" key="2">
    <source>
        <dbReference type="Pfam" id="PF00144"/>
    </source>
</evidence>
<dbReference type="InterPro" id="IPR001466">
    <property type="entry name" value="Beta-lactam-related"/>
</dbReference>
<evidence type="ECO:0000313" key="3">
    <source>
        <dbReference type="EMBL" id="MBL1118578.1"/>
    </source>
</evidence>
<dbReference type="Pfam" id="PF00144">
    <property type="entry name" value="Beta-lactamase"/>
    <property type="match status" value="1"/>
</dbReference>
<evidence type="ECO:0000256" key="1">
    <source>
        <dbReference type="SAM" id="MobiDB-lite"/>
    </source>
</evidence>
<dbReference type="RefSeq" id="WP_201856399.1">
    <property type="nucleotide sequence ID" value="NZ_JAERRG010000024.1"/>
</dbReference>
<dbReference type="EMBL" id="JAERRG010000024">
    <property type="protein sequence ID" value="MBL1118578.1"/>
    <property type="molecule type" value="Genomic_DNA"/>
</dbReference>
<feature type="region of interest" description="Disordered" evidence="1">
    <location>
        <begin position="32"/>
        <end position="53"/>
    </location>
</feature>
<gene>
    <name evidence="3" type="ORF">JK364_40360</name>
</gene>
<dbReference type="Proteomes" id="UP000621510">
    <property type="component" value="Unassembled WGS sequence"/>
</dbReference>
<dbReference type="SUPFAM" id="SSF56601">
    <property type="entry name" value="beta-lactamase/transpeptidase-like"/>
    <property type="match status" value="1"/>
</dbReference>
<dbReference type="Gene3D" id="3.40.710.10">
    <property type="entry name" value="DD-peptidase/beta-lactamase superfamily"/>
    <property type="match status" value="1"/>
</dbReference>
<feature type="domain" description="Beta-lactamase-related" evidence="2">
    <location>
        <begin position="114"/>
        <end position="418"/>
    </location>
</feature>
<accession>A0ABS1Q1N3</accession>
<dbReference type="PANTHER" id="PTHR43283">
    <property type="entry name" value="BETA-LACTAMASE-RELATED"/>
    <property type="match status" value="1"/>
</dbReference>
<dbReference type="InterPro" id="IPR012338">
    <property type="entry name" value="Beta-lactam/transpept-like"/>
</dbReference>
<reference evidence="3 4" key="1">
    <citation type="submission" date="2021-01" db="EMBL/GenBank/DDBJ databases">
        <title>WGS of actinomycetes isolated from Thailand.</title>
        <authorList>
            <person name="Thawai C."/>
        </authorList>
    </citation>
    <scope>NUCLEOTIDE SEQUENCE [LARGE SCALE GENOMIC DNA]</scope>
    <source>
        <strain evidence="3 4">CA3R110</strain>
    </source>
</reference>
<dbReference type="PANTHER" id="PTHR43283:SF14">
    <property type="entry name" value="BLL8153 PROTEIN"/>
    <property type="match status" value="1"/>
</dbReference>
<sequence>MTFRPIGSHHVLSRRSTLAAAGIAAVSALGVDGAQARSRHTRASSRSSLTPEAEPIAENLLDTTPENQAATYRHVDRQRLATRAIHMDPARTTPLPRNGTSLSDVRYTYQGTSRTVERFVAENRIAGLLVLKDGVIAHEQYAMGNTETTRWTSMSIAKSVTSTLIGAALADGAIGGLDDPVLRYVPELKGSAYQDNTIRQLLQMSSGVKWIEAGANDPYGDNDIARMFKGIYGKQPGAVMELMRTRPRAAAPGSVFNYSTGEAYVLSAVVANATGKTASRYLSERIWRPLGMEADAYWILDAPGGREMGGSCIQATLRDYGRFGQFILTGGDGVVPRGWRNQAGRPESRLTGYGRLYEGSPYGYGYLWWAIPPGVAGARGRVPTFVGLGHGGQKLYINPAEGVVAVLWSALRPGVDVDPELFALLGSVVHALR</sequence>